<dbReference type="VEuPathDB" id="ToxoDB:EPH_0012580"/>
<evidence type="ECO:0000256" key="2">
    <source>
        <dbReference type="ARBA" id="ARBA00022840"/>
    </source>
</evidence>
<keyword evidence="7" id="KW-0808">Transferase</keyword>
<dbReference type="InterPro" id="IPR017441">
    <property type="entry name" value="Protein_kinase_ATP_BS"/>
</dbReference>
<feature type="compositionally biased region" description="Polar residues" evidence="5">
    <location>
        <begin position="1418"/>
        <end position="1429"/>
    </location>
</feature>
<evidence type="ECO:0000259" key="6">
    <source>
        <dbReference type="PROSITE" id="PS50011"/>
    </source>
</evidence>
<feature type="compositionally biased region" description="Basic and acidic residues" evidence="5">
    <location>
        <begin position="726"/>
        <end position="748"/>
    </location>
</feature>
<dbReference type="Pfam" id="PF00069">
    <property type="entry name" value="Pkinase"/>
    <property type="match status" value="1"/>
</dbReference>
<keyword evidence="8" id="KW-1185">Reference proteome</keyword>
<feature type="compositionally biased region" description="Pro residues" evidence="5">
    <location>
        <begin position="1488"/>
        <end position="1507"/>
    </location>
</feature>
<protein>
    <submittedName>
        <fullName evidence="7">Tyrosine kinase-like (TKL) protein, putative</fullName>
    </submittedName>
</protein>
<feature type="region of interest" description="Disordered" evidence="5">
    <location>
        <begin position="1409"/>
        <end position="1429"/>
    </location>
</feature>
<evidence type="ECO:0000256" key="4">
    <source>
        <dbReference type="SAM" id="Coils"/>
    </source>
</evidence>
<dbReference type="SUPFAM" id="SSF56112">
    <property type="entry name" value="Protein kinase-like (PK-like)"/>
    <property type="match status" value="1"/>
</dbReference>
<feature type="binding site" evidence="3">
    <location>
        <position position="1253"/>
    </location>
    <ligand>
        <name>ATP</name>
        <dbReference type="ChEBI" id="CHEBI:30616"/>
    </ligand>
</feature>
<dbReference type="OrthoDB" id="347483at2759"/>
<feature type="compositionally biased region" description="Low complexity" evidence="5">
    <location>
        <begin position="310"/>
        <end position="321"/>
    </location>
</feature>
<name>U6G2B5_9EIME</name>
<dbReference type="Proteomes" id="UP000018201">
    <property type="component" value="Unassembled WGS sequence"/>
</dbReference>
<evidence type="ECO:0000313" key="8">
    <source>
        <dbReference type="Proteomes" id="UP000018201"/>
    </source>
</evidence>
<dbReference type="GO" id="GO:0005524">
    <property type="term" value="F:ATP binding"/>
    <property type="evidence" value="ECO:0007669"/>
    <property type="project" value="UniProtKB-UniRule"/>
</dbReference>
<feature type="coiled-coil region" evidence="4">
    <location>
        <begin position="3"/>
        <end position="41"/>
    </location>
</feature>
<feature type="region of interest" description="Disordered" evidence="5">
    <location>
        <begin position="954"/>
        <end position="982"/>
    </location>
</feature>
<dbReference type="PROSITE" id="PS50011">
    <property type="entry name" value="PROTEIN_KINASE_DOM"/>
    <property type="match status" value="1"/>
</dbReference>
<feature type="region of interest" description="Disordered" evidence="5">
    <location>
        <begin position="698"/>
        <end position="756"/>
    </location>
</feature>
<dbReference type="InterPro" id="IPR008271">
    <property type="entry name" value="Ser/Thr_kinase_AS"/>
</dbReference>
<feature type="compositionally biased region" description="Low complexity" evidence="5">
    <location>
        <begin position="329"/>
        <end position="341"/>
    </location>
</feature>
<evidence type="ECO:0000256" key="5">
    <source>
        <dbReference type="SAM" id="MobiDB-lite"/>
    </source>
</evidence>
<dbReference type="GO" id="GO:0004674">
    <property type="term" value="F:protein serine/threonine kinase activity"/>
    <property type="evidence" value="ECO:0007669"/>
    <property type="project" value="TreeGrafter"/>
</dbReference>
<dbReference type="EMBL" id="HG690308">
    <property type="protein sequence ID" value="CDI74386.1"/>
    <property type="molecule type" value="Genomic_DNA"/>
</dbReference>
<gene>
    <name evidence="7" type="ORF">EPH_0012580</name>
</gene>
<dbReference type="Gene3D" id="1.10.510.10">
    <property type="entry name" value="Transferase(Phosphotransferase) domain 1"/>
    <property type="match status" value="1"/>
</dbReference>
<dbReference type="InterPro" id="IPR000719">
    <property type="entry name" value="Prot_kinase_dom"/>
</dbReference>
<dbReference type="SMART" id="SM00220">
    <property type="entry name" value="S_TKc"/>
    <property type="match status" value="1"/>
</dbReference>
<keyword evidence="4" id="KW-0175">Coiled coil</keyword>
<organism evidence="7 8">
    <name type="scientific">Eimeria praecox</name>
    <dbReference type="NCBI Taxonomy" id="51316"/>
    <lineage>
        <taxon>Eukaryota</taxon>
        <taxon>Sar</taxon>
        <taxon>Alveolata</taxon>
        <taxon>Apicomplexa</taxon>
        <taxon>Conoidasida</taxon>
        <taxon>Coccidia</taxon>
        <taxon>Eucoccidiorida</taxon>
        <taxon>Eimeriorina</taxon>
        <taxon>Eimeriidae</taxon>
        <taxon>Eimeria</taxon>
    </lineage>
</organism>
<feature type="compositionally biased region" description="Low complexity" evidence="5">
    <location>
        <begin position="787"/>
        <end position="806"/>
    </location>
</feature>
<feature type="coiled-coil region" evidence="4">
    <location>
        <begin position="923"/>
        <end position="950"/>
    </location>
</feature>
<evidence type="ECO:0000256" key="1">
    <source>
        <dbReference type="ARBA" id="ARBA00022741"/>
    </source>
</evidence>
<keyword evidence="2 3" id="KW-0067">ATP-binding</keyword>
<reference evidence="7" key="2">
    <citation type="submission" date="2013-10" db="EMBL/GenBank/DDBJ databases">
        <authorList>
            <person name="Aslett M."/>
        </authorList>
    </citation>
    <scope>NUCLEOTIDE SEQUENCE [LARGE SCALE GENOMIC DNA]</scope>
    <source>
        <strain evidence="7">Houghton</strain>
    </source>
</reference>
<feature type="compositionally biased region" description="Low complexity" evidence="5">
    <location>
        <begin position="705"/>
        <end position="721"/>
    </location>
</feature>
<accession>U6G2B5</accession>
<feature type="region of interest" description="Disordered" evidence="5">
    <location>
        <begin position="309"/>
        <end position="341"/>
    </location>
</feature>
<proteinExistence type="predicted"/>
<feature type="domain" description="Protein kinase" evidence="6">
    <location>
        <begin position="1226"/>
        <end position="1745"/>
    </location>
</feature>
<dbReference type="Gene3D" id="3.30.200.20">
    <property type="entry name" value="Phosphorylase Kinase, domain 1"/>
    <property type="match status" value="1"/>
</dbReference>
<keyword evidence="1 3" id="KW-0547">Nucleotide-binding</keyword>
<sequence length="1748" mass="189010">MQQQRQQQQQRLLEQQQQLLEQQQQQQLQQQQLQQQQLQQQEELQYVLQQQPQADQQHHQLQQQHVQLLHHPYPPTHQQVGPPEQTQGSVHLLQQESLRNGQWEQQHQLQQQQQQQLWHCQPLQQSQQLQWQGLNLTEQQPLPLRHCLQQQALMQEEQQQFHRLQPQQHEQEWRHRQRQMQQQLLRHRSFCEDVGTAGSRIQLPKGRWSSRRSSSELPSGIAAGATFGAASDAAAAPPAAAKAQPADAQDAATAVATATESAKSTDMGGRRLPAAAAQLLRGCLSKQLVGPCLSELALLPRLFHILAHPSNSSRRSNSNSNISWGMGESNNSTGNNSNRSSSSRELYIQAAELFARELLRPSVLRDPISALKSLIVAHRLLAQPAAAAAAAAAADGDKGRAAARAATATAAAAAAATPEGAVCACADFFAEKLRLHLQLVDCWTWSVSRFLRANGVSLETLVAFEAEGVVSLNASVSLQLVSMLHRACTLCLLLLQQRGTSLFAVSSTYLVLLVDDIWGVAALLLRLLHALLQRCMCPAVAAGGGLALVSVLASLANPLKEALRDMQLAAEKCAAAASCCPLLQRMRPPPPDVMLLLDDLKKQHHQQQQSSRMLLPRNQLLPYRPSSSARRSMQAVAQLPLPADLEAVAAAAAAGTDAAAAAASADAKWIEFLKVEEVYLLLKDVSVRLALLLQEQPRCDRGSKTHSSSSNSPSGHSVFGSNSSGRIEHQQQKDGQAEDRVVARHAGEEATPASAAPAAVVAAEFDHLRFSGGCNSWASAASESDGADLQRQQQQQRHAQHQLQQQQQGRGIAASCIAGLSKAAAEAADIPLATANAALVEAHCGPAAAAAAAPLAEAEETAADAAADAVADAAAAQGSPAVASFDADLRSLSRGSHVQHALQQRMQQQNVQQQYQCQPECYTQQYIQQQQQLQQQLQQQQLQQQLLEQQSTQQQHHQVQPYHQQQQPGEVPQVQQLQQRREPLEHSQQLRQQQQLLLQQNWMQGSAVDPMGAPVCQLQPTFPPQPGMQQQLQRQQLQRQQQLQQQQLLQQQQQQQLLLQQSDMRQQQQLQRFCEQQVRQQERELQQQQQYQLQQQLLLQLQQHQPALLQHPSYYLQDNQRICTQHSYQQQQYLQQQQLLQQLQQQMAQTSAWRSSLEGSNWPATPSLSAAAAAVAGAPAAGSGGGIARGCDCVACRGSSGRSSCCLRGLKARLEALNLGVDPRELKINSRIGSGASGTVLKAAWRGCDVAVKVLPMVQQQQLQQQGKSASAVAAAAAAAAARELQIMKRLRCPNLVLLMGACALDAEAACSSNSSSSCINSSRNSSSCALSSNSAAELLAASGCCGPGLAVVMELCAGGSLFGLLHGKPEDALAAVADGPGEAPAPVSGAAPTDAPAAQAIGVAAAVPPAAVEGSDEQSGNSPSATQSCSFGGTTGAVGAAAAAKDAADATANISTATGTHEASEGIKQQDYQQVHPHLQKQEQEPQPLPEPPPQPPPQQTPPQEPEQPSEERRRLTWTQKLKVALDVARGCAYLHASQPPVVHRDLKSLNILLVERITSDKQTPVAKVADFGLSRLATATGRSDGSATAAAAAAVAAATTVRLGGVSYGETAAPIPAAIRTRAVGTVHWMPPEVMRGLPQGPPVDVFAFGIVLYELATEALPYLRPRQTSLQQDHQQIDRTNVWLPPPSDICAAVLRGERPDERFILPMCPPVLRNLMRRCWAEDPWARPTFAEVVEELKAALEQS</sequence>
<reference evidence="7" key="1">
    <citation type="submission" date="2013-10" db="EMBL/GenBank/DDBJ databases">
        <title>Genomic analysis of the causative agents of coccidiosis in chickens.</title>
        <authorList>
            <person name="Reid A.J."/>
            <person name="Blake D."/>
            <person name="Billington K."/>
            <person name="Browne H."/>
            <person name="Dunn M."/>
            <person name="Hung S."/>
            <person name="Kawahara F."/>
            <person name="Miranda-Saavedra D."/>
            <person name="Mourier T."/>
            <person name="Nagra H."/>
            <person name="Otto T.D."/>
            <person name="Rawlings N."/>
            <person name="Sanchez A."/>
            <person name="Sanders M."/>
            <person name="Subramaniam C."/>
            <person name="Tay Y."/>
            <person name="Dear P."/>
            <person name="Doerig C."/>
            <person name="Gruber A."/>
            <person name="Parkinson J."/>
            <person name="Shirley M."/>
            <person name="Wan K.L."/>
            <person name="Berriman M."/>
            <person name="Tomley F."/>
            <person name="Pain A."/>
        </authorList>
    </citation>
    <scope>NUCLEOTIDE SEQUENCE [LARGE SCALE GENOMIC DNA]</scope>
    <source>
        <strain evidence="7">Houghton</strain>
    </source>
</reference>
<dbReference type="PROSITE" id="PS00107">
    <property type="entry name" value="PROTEIN_KINASE_ATP"/>
    <property type="match status" value="1"/>
</dbReference>
<dbReference type="InterPro" id="IPR051681">
    <property type="entry name" value="Ser/Thr_Kinases-Pseudokinases"/>
</dbReference>
<dbReference type="PANTHER" id="PTHR44329">
    <property type="entry name" value="SERINE/THREONINE-PROTEIN KINASE TNNI3K-RELATED"/>
    <property type="match status" value="1"/>
</dbReference>
<evidence type="ECO:0000256" key="3">
    <source>
        <dbReference type="PROSITE-ProRule" id="PRU10141"/>
    </source>
</evidence>
<feature type="region of interest" description="Disordered" evidence="5">
    <location>
        <begin position="1013"/>
        <end position="1033"/>
    </location>
</feature>
<feature type="region of interest" description="Disordered" evidence="5">
    <location>
        <begin position="1474"/>
        <end position="1515"/>
    </location>
</feature>
<feature type="compositionally biased region" description="Low complexity" evidence="5">
    <location>
        <begin position="954"/>
        <end position="978"/>
    </location>
</feature>
<feature type="region of interest" description="Disordered" evidence="5">
    <location>
        <begin position="779"/>
        <end position="806"/>
    </location>
</feature>
<evidence type="ECO:0000313" key="7">
    <source>
        <dbReference type="EMBL" id="CDI74386.1"/>
    </source>
</evidence>
<dbReference type="InterPro" id="IPR011009">
    <property type="entry name" value="Kinase-like_dom_sf"/>
</dbReference>
<keyword evidence="7" id="KW-0418">Kinase</keyword>
<dbReference type="PROSITE" id="PS00108">
    <property type="entry name" value="PROTEIN_KINASE_ST"/>
    <property type="match status" value="1"/>
</dbReference>